<dbReference type="Proteomes" id="UP000831701">
    <property type="component" value="Chromosome 19"/>
</dbReference>
<sequence length="504" mass="55979">MDETGVTTVQTPKQIVTEKGKKQVGSVTSAERGELVTVACAVNATGNAIPPMFVFPRVRFKEQFLNGSPAGSVGYSTRSGWMNEEAFIVFMEHFIRQTNCSTDHPVLLILDNHESHISLKAVTTAKENGVVMLTLPPHTSHRLQPLDKTVYYSMKTYYNSAMDGWMRTNPGRTVTIYEIAGLVNQAFMSAMTPKNITSGFRVTGIFPFNRDIFPDEDYAPSVLTDRPNPEELSTSAAADLPGPSHEEPTYATGLDAGPEPGEPPTLPEPNPKQLSGDESGSSAHLGYVSPEAILPLPKATARRPRMRRKKVKSKIVTDTPEKMELEEAQKEKEYKMAEKEKKKNERQKKRGNKKRGALKEFKPTKPKTKVVVSSSSEESDISIPLNDTTDYDSSDVQNDDDDGDKDLSAGDFVIVNFAGKKKSYNYVGLVEKVDGADISAKFLRRSKRSLDGKPIFSFKENDEGVISREDVRKKLPTPQKLGGTARREQKFIFPCSIDKWDVVY</sequence>
<gene>
    <name evidence="1" type="ORF">L3Q82_003363</name>
</gene>
<name>A0ACB8VLX7_9TELE</name>
<keyword evidence="2" id="KW-1185">Reference proteome</keyword>
<comment type="caution">
    <text evidence="1">The sequence shown here is derived from an EMBL/GenBank/DDBJ whole genome shotgun (WGS) entry which is preliminary data.</text>
</comment>
<evidence type="ECO:0000313" key="2">
    <source>
        <dbReference type="Proteomes" id="UP000831701"/>
    </source>
</evidence>
<dbReference type="EMBL" id="CM041549">
    <property type="protein sequence ID" value="KAI3356675.1"/>
    <property type="molecule type" value="Genomic_DNA"/>
</dbReference>
<organism evidence="1 2">
    <name type="scientific">Scortum barcoo</name>
    <name type="common">barcoo grunter</name>
    <dbReference type="NCBI Taxonomy" id="214431"/>
    <lineage>
        <taxon>Eukaryota</taxon>
        <taxon>Metazoa</taxon>
        <taxon>Chordata</taxon>
        <taxon>Craniata</taxon>
        <taxon>Vertebrata</taxon>
        <taxon>Euteleostomi</taxon>
        <taxon>Actinopterygii</taxon>
        <taxon>Neopterygii</taxon>
        <taxon>Teleostei</taxon>
        <taxon>Neoteleostei</taxon>
        <taxon>Acanthomorphata</taxon>
        <taxon>Eupercaria</taxon>
        <taxon>Centrarchiformes</taxon>
        <taxon>Terapontoidei</taxon>
        <taxon>Terapontidae</taxon>
        <taxon>Scortum</taxon>
    </lineage>
</organism>
<reference evidence="1" key="1">
    <citation type="submission" date="2022-04" db="EMBL/GenBank/DDBJ databases">
        <title>Jade perch genome.</title>
        <authorList>
            <person name="Chao B."/>
        </authorList>
    </citation>
    <scope>NUCLEOTIDE SEQUENCE</scope>
    <source>
        <strain evidence="1">CB-2022</strain>
    </source>
</reference>
<proteinExistence type="predicted"/>
<accession>A0ACB8VLX7</accession>
<evidence type="ECO:0000313" key="1">
    <source>
        <dbReference type="EMBL" id="KAI3356675.1"/>
    </source>
</evidence>
<protein>
    <submittedName>
        <fullName evidence="1">Uncharacterized protein</fullName>
    </submittedName>
</protein>